<comment type="caution">
    <text evidence="3">The sequence shown here is derived from an EMBL/GenBank/DDBJ whole genome shotgun (WGS) entry which is preliminary data.</text>
</comment>
<dbReference type="OrthoDB" id="3501032at2759"/>
<feature type="domain" description="2EXR" evidence="2">
    <location>
        <begin position="59"/>
        <end position="165"/>
    </location>
</feature>
<feature type="compositionally biased region" description="Polar residues" evidence="1">
    <location>
        <begin position="1"/>
        <end position="22"/>
    </location>
</feature>
<dbReference type="PANTHER" id="PTHR35910">
    <property type="entry name" value="2EXR DOMAIN-CONTAINING PROTEIN"/>
    <property type="match status" value="1"/>
</dbReference>
<organism evidence="3 4">
    <name type="scientific">Claviceps purpurea (strain 20.1)</name>
    <name type="common">Ergot fungus</name>
    <name type="synonym">Sphacelia segetum</name>
    <dbReference type="NCBI Taxonomy" id="1111077"/>
    <lineage>
        <taxon>Eukaryota</taxon>
        <taxon>Fungi</taxon>
        <taxon>Dikarya</taxon>
        <taxon>Ascomycota</taxon>
        <taxon>Pezizomycotina</taxon>
        <taxon>Sordariomycetes</taxon>
        <taxon>Hypocreomycetidae</taxon>
        <taxon>Hypocreales</taxon>
        <taxon>Clavicipitaceae</taxon>
        <taxon>Claviceps</taxon>
    </lineage>
</organism>
<evidence type="ECO:0000313" key="3">
    <source>
        <dbReference type="EMBL" id="CCE29541.1"/>
    </source>
</evidence>
<dbReference type="eggNOG" id="ENOG502SWCQ">
    <property type="taxonomic scope" value="Eukaryota"/>
</dbReference>
<feature type="domain" description="2EXR" evidence="2">
    <location>
        <begin position="357"/>
        <end position="460"/>
    </location>
</feature>
<dbReference type="EMBL" id="CAGA01000015">
    <property type="protein sequence ID" value="CCE29541.1"/>
    <property type="molecule type" value="Genomic_DNA"/>
</dbReference>
<gene>
    <name evidence="3" type="ORF">CPUR_03388</name>
</gene>
<evidence type="ECO:0000259" key="2">
    <source>
        <dbReference type="Pfam" id="PF20150"/>
    </source>
</evidence>
<sequence length="630" mass="71961">MYPQTLDSPNNDANSIGDSSTSRPRKRPRLIDTEAQDSDEQCSSEDRVRNGNPATRSAFPQFMQLPPNLRHHIWKLYCPDLSGKPRVLEFTPKSPKESEAPTEPSERLTLTTDRTLACQTKSLRAMLSTHHETRSIAVRIFPDELALDVGSGHAIVRFRKETDVIFLLGIRLGVNYIPPNFATQVQNLSIGTVRYNNNNENNYYGEALLQVVPAIKSIFPNLKRLYSLWPIIVFGTKDLGNWCATDYVHKYMLEPDYRETGMGQSMKSLFCWPDLDAHPDFARSEVPKLCSLEEMEEAGLEIWSMVMFQRESCFKAYDLMRWLYLNPHSANAGDDDEQMAGDGTTNAGNDRATGRAFPQFVQLPPELRHHIWKLYCPDLSGKPRILQFTVEEDDTPIEPSERLTLTTNVVMANQTKSLRAMLSTHHESRSIAVRIFPDELALDMGSRRAVVRFRKETDVVFLLDLWLDVNYIPPNFATQVQNLAIGAVQENYEENTYYDETLRPVVPAVKGILPNLKRLYSLWPVVSLFCWPDLDAHPEFARSNVPKWCSLEETEETGLEIWSMAQFERVSCFRAYDRMKALYLNPHLNPHLANEGDDQNSSSSHDDHGADSDEFESERMDNDEIVELDG</sequence>
<dbReference type="Pfam" id="PF20150">
    <property type="entry name" value="2EXR"/>
    <property type="match status" value="2"/>
</dbReference>
<feature type="compositionally biased region" description="Basic and acidic residues" evidence="1">
    <location>
        <begin position="604"/>
        <end position="622"/>
    </location>
</feature>
<proteinExistence type="predicted"/>
<dbReference type="PANTHER" id="PTHR35910:SF1">
    <property type="entry name" value="2EXR DOMAIN-CONTAINING PROTEIN"/>
    <property type="match status" value="1"/>
</dbReference>
<reference evidence="3 4" key="1">
    <citation type="journal article" date="2013" name="PLoS Genet.">
        <title>Plant-symbiotic fungi as chemical engineers: Multi-genome analysis of the Clavicipitaceae reveals dynamics of alkaloid loci.</title>
        <authorList>
            <person name="Schardl C.L."/>
            <person name="Young C.A."/>
            <person name="Hesse U."/>
            <person name="Amyotte S.G."/>
            <person name="Andreeva K."/>
            <person name="Calie P.J."/>
            <person name="Fleetwood D.J."/>
            <person name="Haws D.C."/>
            <person name="Moore N."/>
            <person name="Oeser B."/>
            <person name="Panaccione D.G."/>
            <person name="Schweri K.K."/>
            <person name="Voisey C.R."/>
            <person name="Farman M.L."/>
            <person name="Jaromczyk J.W."/>
            <person name="Roe B.A."/>
            <person name="O'Sullivan D.M."/>
            <person name="Scott B."/>
            <person name="Tudzynski P."/>
            <person name="An Z."/>
            <person name="Arnaoudova E.G."/>
            <person name="Bullock C.T."/>
            <person name="Charlton N.D."/>
            <person name="Chen L."/>
            <person name="Cox M."/>
            <person name="Dinkins R.D."/>
            <person name="Florea S."/>
            <person name="Glenn A.E."/>
            <person name="Gordon A."/>
            <person name="Gueldener U."/>
            <person name="Harris D.R."/>
            <person name="Hollin W."/>
            <person name="Jaromczyk J."/>
            <person name="Johnson R.D."/>
            <person name="Khan A.K."/>
            <person name="Leistner E."/>
            <person name="Leuchtmann A."/>
            <person name="Li C."/>
            <person name="Liu J."/>
            <person name="Liu J."/>
            <person name="Liu M."/>
            <person name="Mace W."/>
            <person name="Machado C."/>
            <person name="Nagabhyru P."/>
            <person name="Pan J."/>
            <person name="Schmid J."/>
            <person name="Sugawara K."/>
            <person name="Steiner U."/>
            <person name="Takach J.E."/>
            <person name="Tanaka E."/>
            <person name="Webb J.S."/>
            <person name="Wilson E.V."/>
            <person name="Wiseman J.L."/>
            <person name="Yoshida R."/>
            <person name="Zeng Z."/>
        </authorList>
    </citation>
    <scope>NUCLEOTIDE SEQUENCE [LARGE SCALE GENOMIC DNA]</scope>
    <source>
        <strain evidence="3 4">20.1</strain>
    </source>
</reference>
<feature type="region of interest" description="Disordered" evidence="1">
    <location>
        <begin position="333"/>
        <end position="352"/>
    </location>
</feature>
<evidence type="ECO:0000256" key="1">
    <source>
        <dbReference type="SAM" id="MobiDB-lite"/>
    </source>
</evidence>
<dbReference type="InterPro" id="IPR045518">
    <property type="entry name" value="2EXR"/>
</dbReference>
<dbReference type="Proteomes" id="UP000016801">
    <property type="component" value="Unassembled WGS sequence"/>
</dbReference>
<dbReference type="AlphaFoldDB" id="M1W0J1"/>
<protein>
    <recommendedName>
        <fullName evidence="2">2EXR domain-containing protein</fullName>
    </recommendedName>
</protein>
<dbReference type="STRING" id="1111077.M1W0J1"/>
<feature type="region of interest" description="Disordered" evidence="1">
    <location>
        <begin position="592"/>
        <end position="630"/>
    </location>
</feature>
<evidence type="ECO:0000313" key="4">
    <source>
        <dbReference type="Proteomes" id="UP000016801"/>
    </source>
</evidence>
<dbReference type="VEuPathDB" id="FungiDB:CPUR_03388"/>
<dbReference type="HOGENOM" id="CLU_434114_0_0_1"/>
<feature type="region of interest" description="Disordered" evidence="1">
    <location>
        <begin position="1"/>
        <end position="59"/>
    </location>
</feature>
<keyword evidence="4" id="KW-1185">Reference proteome</keyword>
<name>M1W0J1_CLAP2</name>
<accession>M1W0J1</accession>
<feature type="compositionally biased region" description="Acidic residues" evidence="1">
    <location>
        <begin position="34"/>
        <end position="43"/>
    </location>
</feature>